<keyword evidence="5" id="KW-1185">Reference proteome</keyword>
<dbReference type="GO" id="GO:0003677">
    <property type="term" value="F:DNA binding"/>
    <property type="evidence" value="ECO:0007669"/>
    <property type="project" value="UniProtKB-UniRule"/>
</dbReference>
<comment type="caution">
    <text evidence="4">The sequence shown here is derived from an EMBL/GenBank/DDBJ whole genome shotgun (WGS) entry which is preliminary data.</text>
</comment>
<protein>
    <submittedName>
        <fullName evidence="4">Integrase recombinase xerD</fullName>
    </submittedName>
</protein>
<dbReference type="RefSeq" id="WP_057870540.1">
    <property type="nucleotide sequence ID" value="NZ_AZGB01000001.1"/>
</dbReference>
<gene>
    <name evidence="4" type="ORF">FC89_GL001594</name>
</gene>
<evidence type="ECO:0000313" key="5">
    <source>
        <dbReference type="Proteomes" id="UP000051451"/>
    </source>
</evidence>
<dbReference type="PROSITE" id="PS51900">
    <property type="entry name" value="CB"/>
    <property type="match status" value="1"/>
</dbReference>
<dbReference type="GeneID" id="98317793"/>
<dbReference type="InterPro" id="IPR010998">
    <property type="entry name" value="Integrase_recombinase_N"/>
</dbReference>
<dbReference type="EMBL" id="AZGB01000001">
    <property type="protein sequence ID" value="KRM08256.1"/>
    <property type="molecule type" value="Genomic_DNA"/>
</dbReference>
<proteinExistence type="predicted"/>
<dbReference type="InterPro" id="IPR004107">
    <property type="entry name" value="Integrase_SAM-like_N"/>
</dbReference>
<dbReference type="SUPFAM" id="SSF47823">
    <property type="entry name" value="lambda integrase-like, N-terminal domain"/>
    <property type="match status" value="1"/>
</dbReference>
<sequence>MYPYQTIFENHLFQQQLASTTILSYRHDLINLFHALQSNPQVTSPAQITAADLQEYLLQMKKAATITDTTYNKILSHLNQYFIFLFQAKLISSLPTLSLKGTMLKHANTIPTTWSEQLPKLLTNTELSFYTRLTLLLTAHFYAAAEFLQPGFYLIWQSEPLTATEQHFMNEFHQFHQPLSQRHNSLDLFLKQRHTNSEPYLTLPALHKYLQRDQTQLDFSLSPQKLRTAAICNFLQKNRQLATQVCCRRLHLDLNSLNYYRLLSFSSDSVSKY</sequence>
<accession>A0A0R1VR66</accession>
<dbReference type="GO" id="GO:0015074">
    <property type="term" value="P:DNA integration"/>
    <property type="evidence" value="ECO:0007669"/>
    <property type="project" value="InterPro"/>
</dbReference>
<dbReference type="Proteomes" id="UP000051451">
    <property type="component" value="Unassembled WGS sequence"/>
</dbReference>
<evidence type="ECO:0000313" key="4">
    <source>
        <dbReference type="EMBL" id="KRM08256.1"/>
    </source>
</evidence>
<dbReference type="InterPro" id="IPR044068">
    <property type="entry name" value="CB"/>
</dbReference>
<dbReference type="OrthoDB" id="2328477at2"/>
<evidence type="ECO:0000256" key="1">
    <source>
        <dbReference type="ARBA" id="ARBA00023125"/>
    </source>
</evidence>
<feature type="domain" description="Core-binding (CB)" evidence="3">
    <location>
        <begin position="1"/>
        <end position="86"/>
    </location>
</feature>
<dbReference type="STRING" id="1423750.FC89_GL001594"/>
<name>A0A0R1VR66_9LACO</name>
<evidence type="ECO:0000259" key="3">
    <source>
        <dbReference type="PROSITE" id="PS51900"/>
    </source>
</evidence>
<dbReference type="Pfam" id="PF02899">
    <property type="entry name" value="Phage_int_SAM_1"/>
    <property type="match status" value="1"/>
</dbReference>
<reference evidence="4 5" key="1">
    <citation type="journal article" date="2015" name="Genome Announc.">
        <title>Expanding the biotechnology potential of lactobacilli through comparative genomics of 213 strains and associated genera.</title>
        <authorList>
            <person name="Sun Z."/>
            <person name="Harris H.M."/>
            <person name="McCann A."/>
            <person name="Guo C."/>
            <person name="Argimon S."/>
            <person name="Zhang W."/>
            <person name="Yang X."/>
            <person name="Jeffery I.B."/>
            <person name="Cooney J.C."/>
            <person name="Kagawa T.F."/>
            <person name="Liu W."/>
            <person name="Song Y."/>
            <person name="Salvetti E."/>
            <person name="Wrobel A."/>
            <person name="Rasinkangas P."/>
            <person name="Parkhill J."/>
            <person name="Rea M.C."/>
            <person name="O'Sullivan O."/>
            <person name="Ritari J."/>
            <person name="Douillard F.P."/>
            <person name="Paul Ross R."/>
            <person name="Yang R."/>
            <person name="Briner A.E."/>
            <person name="Felis G.E."/>
            <person name="de Vos W.M."/>
            <person name="Barrangou R."/>
            <person name="Klaenhammer T.R."/>
            <person name="Caufield P.W."/>
            <person name="Cui Y."/>
            <person name="Zhang H."/>
            <person name="O'Toole P.W."/>
        </authorList>
    </citation>
    <scope>NUCLEOTIDE SEQUENCE [LARGE SCALE GENOMIC DNA]</scope>
    <source>
        <strain evidence="4 5">DSM 18630</strain>
    </source>
</reference>
<dbReference type="PATRIC" id="fig|1423750.3.peg.1637"/>
<organism evidence="4 5">
    <name type="scientific">Liquorilactobacillus ghanensis DSM 18630</name>
    <dbReference type="NCBI Taxonomy" id="1423750"/>
    <lineage>
        <taxon>Bacteria</taxon>
        <taxon>Bacillati</taxon>
        <taxon>Bacillota</taxon>
        <taxon>Bacilli</taxon>
        <taxon>Lactobacillales</taxon>
        <taxon>Lactobacillaceae</taxon>
        <taxon>Liquorilactobacillus</taxon>
    </lineage>
</organism>
<keyword evidence="1 2" id="KW-0238">DNA-binding</keyword>
<dbReference type="Gene3D" id="1.10.150.130">
    <property type="match status" value="1"/>
</dbReference>
<dbReference type="AlphaFoldDB" id="A0A0R1VR66"/>
<evidence type="ECO:0000256" key="2">
    <source>
        <dbReference type="PROSITE-ProRule" id="PRU01248"/>
    </source>
</evidence>